<reference evidence="1" key="1">
    <citation type="submission" date="2014-09" db="EMBL/GenBank/DDBJ databases">
        <authorList>
            <person name="Magalhaes I.L.F."/>
            <person name="Oliveira U."/>
            <person name="Santos F.R."/>
            <person name="Vidigal T.H.D.A."/>
            <person name="Brescovit A.D."/>
            <person name="Santos A.J."/>
        </authorList>
    </citation>
    <scope>NUCLEOTIDE SEQUENCE</scope>
    <source>
        <tissue evidence="1">Shoot tissue taken approximately 20 cm above the soil surface</tissue>
    </source>
</reference>
<dbReference type="EMBL" id="GBRH01226319">
    <property type="protein sequence ID" value="JAD71576.1"/>
    <property type="molecule type" value="Transcribed_RNA"/>
</dbReference>
<protein>
    <submittedName>
        <fullName evidence="1">Uncharacterized protein</fullName>
    </submittedName>
</protein>
<proteinExistence type="predicted"/>
<reference evidence="1" key="2">
    <citation type="journal article" date="2015" name="Data Brief">
        <title>Shoot transcriptome of the giant reed, Arundo donax.</title>
        <authorList>
            <person name="Barrero R.A."/>
            <person name="Guerrero F.D."/>
            <person name="Moolhuijzen P."/>
            <person name="Goolsby J.A."/>
            <person name="Tidwell J."/>
            <person name="Bellgard S.E."/>
            <person name="Bellgard M.I."/>
        </authorList>
    </citation>
    <scope>NUCLEOTIDE SEQUENCE</scope>
    <source>
        <tissue evidence="1">Shoot tissue taken approximately 20 cm above the soil surface</tissue>
    </source>
</reference>
<organism evidence="1">
    <name type="scientific">Arundo donax</name>
    <name type="common">Giant reed</name>
    <name type="synonym">Donax arundinaceus</name>
    <dbReference type="NCBI Taxonomy" id="35708"/>
    <lineage>
        <taxon>Eukaryota</taxon>
        <taxon>Viridiplantae</taxon>
        <taxon>Streptophyta</taxon>
        <taxon>Embryophyta</taxon>
        <taxon>Tracheophyta</taxon>
        <taxon>Spermatophyta</taxon>
        <taxon>Magnoliopsida</taxon>
        <taxon>Liliopsida</taxon>
        <taxon>Poales</taxon>
        <taxon>Poaceae</taxon>
        <taxon>PACMAD clade</taxon>
        <taxon>Arundinoideae</taxon>
        <taxon>Arundineae</taxon>
        <taxon>Arundo</taxon>
    </lineage>
</organism>
<evidence type="ECO:0000313" key="1">
    <source>
        <dbReference type="EMBL" id="JAD71576.1"/>
    </source>
</evidence>
<name>A0A0A9C7Q8_ARUDO</name>
<sequence length="30" mass="3261">MARGSRRTVPLWCARAVGPPFRAPVSAPPR</sequence>
<dbReference type="AlphaFoldDB" id="A0A0A9C7Q8"/>
<accession>A0A0A9C7Q8</accession>